<dbReference type="PROSITE" id="PS51257">
    <property type="entry name" value="PROKAR_LIPOPROTEIN"/>
    <property type="match status" value="1"/>
</dbReference>
<dbReference type="Proteomes" id="UP000324965">
    <property type="component" value="Unassembled WGS sequence"/>
</dbReference>
<comment type="caution">
    <text evidence="1">The sequence shown here is derived from an EMBL/GenBank/DDBJ whole genome shotgun (WGS) entry which is preliminary data.</text>
</comment>
<dbReference type="AlphaFoldDB" id="A0A5B0AZV8"/>
<organism evidence="1 2">
    <name type="scientific">Streptomyces apricus</name>
    <dbReference type="NCBI Taxonomy" id="1828112"/>
    <lineage>
        <taxon>Bacteria</taxon>
        <taxon>Bacillati</taxon>
        <taxon>Actinomycetota</taxon>
        <taxon>Actinomycetes</taxon>
        <taxon>Kitasatosporales</taxon>
        <taxon>Streptomycetaceae</taxon>
        <taxon>Streptomyces</taxon>
    </lineage>
</organism>
<sequence length="383" mass="41588">MRTAVAGLAVLGLVLTGCGAGEDSGPRWTYDEIVESGGTLTDVLANGPDDVWVAGAYRRTGDSSADDGFLLRRDGSRWQRQPMPGILDRSVHGARFDALGSGEFLLTASLQNLNAPRTAHWDGERWTALPEIPAGDRLVDMRAFAADDVWALADGSLAHHWDGERWRTFRLPVEAASLDGVATDDLWAVGYRGTSGESGTGTGNHEMTQPAALHWDGASWRTADTPEYHFPEPVPAEPGAALDHVLALAPDDVRAYGEHTFNHGEVEDEPQDEHIRLRWDGTSWEKRDDAERECAGLLPLDRDGDRGLFLERNRYQAPDGACTHIPWPRLPSGDGVRASSRQSLWLSAVAAVPGTDQAFGVGNVQVNQGGNPTNRTVIMSLTR</sequence>
<proteinExistence type="predicted"/>
<evidence type="ECO:0000313" key="1">
    <source>
        <dbReference type="EMBL" id="KAA0935473.1"/>
    </source>
</evidence>
<keyword evidence="2" id="KW-1185">Reference proteome</keyword>
<accession>A0A5B0AZV8</accession>
<dbReference type="EMBL" id="VDFC01000040">
    <property type="protein sequence ID" value="KAA0935473.1"/>
    <property type="molecule type" value="Genomic_DNA"/>
</dbReference>
<dbReference type="RefSeq" id="WP_149511881.1">
    <property type="nucleotide sequence ID" value="NZ_VDFC01000040.1"/>
</dbReference>
<protein>
    <submittedName>
        <fullName evidence="1">Uncharacterized protein</fullName>
    </submittedName>
</protein>
<dbReference type="OrthoDB" id="3454650at2"/>
<evidence type="ECO:0000313" key="2">
    <source>
        <dbReference type="Proteomes" id="UP000324965"/>
    </source>
</evidence>
<gene>
    <name evidence="1" type="ORF">FGF04_15510</name>
</gene>
<reference evidence="1 2" key="1">
    <citation type="submission" date="2019-05" db="EMBL/GenBank/DDBJ databases">
        <authorList>
            <person name="Hariharan J."/>
            <person name="Choudoir M.J."/>
            <person name="Diebold P."/>
            <person name="Panke-Buisse K."/>
            <person name="Buckley D.H."/>
        </authorList>
    </citation>
    <scope>NUCLEOTIDE SEQUENCE [LARGE SCALE GENOMIC DNA]</scope>
    <source>
        <strain evidence="1 2">SUN51</strain>
    </source>
</reference>
<name>A0A5B0AZV8_9ACTN</name>